<dbReference type="InterPro" id="IPR022398">
    <property type="entry name" value="Peptidase_S8_His-AS"/>
</dbReference>
<dbReference type="EMBL" id="ML119053">
    <property type="protein sequence ID" value="ROT39973.1"/>
    <property type="molecule type" value="Genomic_DNA"/>
</dbReference>
<evidence type="ECO:0000256" key="5">
    <source>
        <dbReference type="PROSITE-ProRule" id="PRU01240"/>
    </source>
</evidence>
<evidence type="ECO:0000256" key="7">
    <source>
        <dbReference type="SAM" id="SignalP"/>
    </source>
</evidence>
<keyword evidence="7" id="KW-0732">Signal</keyword>
<dbReference type="CDD" id="cd04077">
    <property type="entry name" value="Peptidases_S8_PCSK9_ProteinaseK_like"/>
    <property type="match status" value="1"/>
</dbReference>
<keyword evidence="3 5" id="KW-0378">Hydrolase</keyword>
<dbReference type="InterPro" id="IPR023828">
    <property type="entry name" value="Peptidase_S8_Ser-AS"/>
</dbReference>
<evidence type="ECO:0000259" key="8">
    <source>
        <dbReference type="Pfam" id="PF00082"/>
    </source>
</evidence>
<dbReference type="OrthoDB" id="206201at2759"/>
<sequence length="418" mass="43829">MARLQNVLTALLLPLTALAAVIPQPGSFLGVPVANADAADIIPNRYIVVYNNTFDDDAIDFRQAEIVDFVKRRNIEKRGLHGQLLSTEVHALSMSGWRALSFESDDAMILEIMAEPEVAYVEADTKVHLAATVAQLNAQPGLARLSNAEPGARKNYIFDTTAGEDITIYVVDTGVRIDHTEFTGRARWGTNTVDRIDEDENGHGTHVAGTAAGQTYGVAKSANVVAIKVLDGDGSGSNSGVLDGLQFIANDVARRNLRGKAVMNMSLGGPRSNAVNRAVEALHDAGVVCVVAAGNENQDAGNTSPASAPSAITVGAIDALNDRKARFSNHGAAVDVFAAGVNVLSASITSRTANETLSGTSMASPHVAGLAAYLMAFENINNPDQLTARILQLAQASPARVLNNAPDTTGLIANNGNL</sequence>
<dbReference type="SUPFAM" id="SSF52743">
    <property type="entry name" value="Subtilisin-like"/>
    <property type="match status" value="1"/>
</dbReference>
<evidence type="ECO:0000256" key="4">
    <source>
        <dbReference type="ARBA" id="ARBA00022825"/>
    </source>
</evidence>
<dbReference type="InterPro" id="IPR036852">
    <property type="entry name" value="Peptidase_S8/S53_dom_sf"/>
</dbReference>
<dbReference type="PANTHER" id="PTHR43806:SF11">
    <property type="entry name" value="CEREVISIN-RELATED"/>
    <property type="match status" value="1"/>
</dbReference>
<dbReference type="PRINTS" id="PR00723">
    <property type="entry name" value="SUBTILISIN"/>
</dbReference>
<name>A0A3N2PZP6_SODAK</name>
<feature type="active site" description="Charge relay system" evidence="5">
    <location>
        <position position="361"/>
    </location>
</feature>
<gene>
    <name evidence="9" type="ORF">SODALDRAFT_339315</name>
</gene>
<dbReference type="SUPFAM" id="SSF54897">
    <property type="entry name" value="Protease propeptides/inhibitors"/>
    <property type="match status" value="1"/>
</dbReference>
<evidence type="ECO:0000313" key="9">
    <source>
        <dbReference type="EMBL" id="ROT39973.1"/>
    </source>
</evidence>
<dbReference type="PROSITE" id="PS00137">
    <property type="entry name" value="SUBTILASE_HIS"/>
    <property type="match status" value="1"/>
</dbReference>
<dbReference type="Gene3D" id="3.40.50.200">
    <property type="entry name" value="Peptidase S8/S53 domain"/>
    <property type="match status" value="1"/>
</dbReference>
<evidence type="ECO:0000256" key="6">
    <source>
        <dbReference type="RuleBase" id="RU003355"/>
    </source>
</evidence>
<dbReference type="PROSITE" id="PS51892">
    <property type="entry name" value="SUBTILASE"/>
    <property type="match status" value="1"/>
</dbReference>
<dbReference type="InterPro" id="IPR000209">
    <property type="entry name" value="Peptidase_S8/S53_dom"/>
</dbReference>
<keyword evidence="10" id="KW-1185">Reference proteome</keyword>
<keyword evidence="2 5" id="KW-0645">Protease</keyword>
<feature type="signal peptide" evidence="7">
    <location>
        <begin position="1"/>
        <end position="19"/>
    </location>
</feature>
<feature type="active site" description="Charge relay system" evidence="5">
    <location>
        <position position="172"/>
    </location>
</feature>
<dbReference type="Proteomes" id="UP000272025">
    <property type="component" value="Unassembled WGS sequence"/>
</dbReference>
<reference evidence="9 10" key="1">
    <citation type="journal article" date="2018" name="Mol. Ecol.">
        <title>The obligate alkalophilic soda-lake fungus Sodiomyces alkalinus has shifted to a protein diet.</title>
        <authorList>
            <person name="Grum-Grzhimaylo A.A."/>
            <person name="Falkoski D.L."/>
            <person name="van den Heuvel J."/>
            <person name="Valero-Jimenez C.A."/>
            <person name="Min B."/>
            <person name="Choi I.G."/>
            <person name="Lipzen A."/>
            <person name="Daum C.G."/>
            <person name="Aanen D.K."/>
            <person name="Tsang A."/>
            <person name="Henrissat B."/>
            <person name="Bilanenko E.N."/>
            <person name="de Vries R.P."/>
            <person name="van Kan J.A.L."/>
            <person name="Grigoriev I.V."/>
            <person name="Debets A.J.M."/>
        </authorList>
    </citation>
    <scope>NUCLEOTIDE SEQUENCE [LARGE SCALE GENOMIC DNA]</scope>
    <source>
        <strain evidence="9 10">F11</strain>
    </source>
</reference>
<organism evidence="9 10">
    <name type="scientific">Sodiomyces alkalinus (strain CBS 110278 / VKM F-3762 / F11)</name>
    <name type="common">Alkaliphilic filamentous fungus</name>
    <dbReference type="NCBI Taxonomy" id="1314773"/>
    <lineage>
        <taxon>Eukaryota</taxon>
        <taxon>Fungi</taxon>
        <taxon>Dikarya</taxon>
        <taxon>Ascomycota</taxon>
        <taxon>Pezizomycotina</taxon>
        <taxon>Sordariomycetes</taxon>
        <taxon>Hypocreomycetidae</taxon>
        <taxon>Glomerellales</taxon>
        <taxon>Plectosphaerellaceae</taxon>
        <taxon>Sodiomyces</taxon>
    </lineage>
</organism>
<protein>
    <submittedName>
        <fullName evidence="9">Oryzin</fullName>
    </submittedName>
</protein>
<evidence type="ECO:0000256" key="3">
    <source>
        <dbReference type="ARBA" id="ARBA00022801"/>
    </source>
</evidence>
<dbReference type="PROSITE" id="PS00136">
    <property type="entry name" value="SUBTILASE_ASP"/>
    <property type="match status" value="1"/>
</dbReference>
<comment type="similarity">
    <text evidence="1 5 6">Belongs to the peptidase S8 family.</text>
</comment>
<feature type="active site" description="Charge relay system" evidence="5">
    <location>
        <position position="203"/>
    </location>
</feature>
<keyword evidence="4 5" id="KW-0720">Serine protease</keyword>
<dbReference type="RefSeq" id="XP_028467779.1">
    <property type="nucleotide sequence ID" value="XM_028612848.1"/>
</dbReference>
<dbReference type="PANTHER" id="PTHR43806">
    <property type="entry name" value="PEPTIDASE S8"/>
    <property type="match status" value="1"/>
</dbReference>
<dbReference type="InterPro" id="IPR023827">
    <property type="entry name" value="Peptidase_S8_Asp-AS"/>
</dbReference>
<dbReference type="PROSITE" id="PS00138">
    <property type="entry name" value="SUBTILASE_SER"/>
    <property type="match status" value="1"/>
</dbReference>
<evidence type="ECO:0000256" key="1">
    <source>
        <dbReference type="ARBA" id="ARBA00011073"/>
    </source>
</evidence>
<dbReference type="STRING" id="1314773.A0A3N2PZP6"/>
<dbReference type="InterPro" id="IPR050131">
    <property type="entry name" value="Peptidase_S8_subtilisin-like"/>
</dbReference>
<dbReference type="GeneID" id="39581326"/>
<dbReference type="InterPro" id="IPR034193">
    <property type="entry name" value="PCSK9_ProteinaseK-like"/>
</dbReference>
<dbReference type="AlphaFoldDB" id="A0A3N2PZP6"/>
<accession>A0A3N2PZP6</accession>
<dbReference type="GO" id="GO:0006508">
    <property type="term" value="P:proteolysis"/>
    <property type="evidence" value="ECO:0007669"/>
    <property type="project" value="UniProtKB-KW"/>
</dbReference>
<dbReference type="GO" id="GO:0004252">
    <property type="term" value="F:serine-type endopeptidase activity"/>
    <property type="evidence" value="ECO:0007669"/>
    <property type="project" value="UniProtKB-UniRule"/>
</dbReference>
<evidence type="ECO:0000256" key="2">
    <source>
        <dbReference type="ARBA" id="ARBA00022670"/>
    </source>
</evidence>
<dbReference type="FunFam" id="3.40.50.200:FF:000007">
    <property type="entry name" value="Subtilisin-like serine protease"/>
    <property type="match status" value="1"/>
</dbReference>
<proteinExistence type="inferred from homology"/>
<feature type="domain" description="Peptidase S8/S53" evidence="8">
    <location>
        <begin position="163"/>
        <end position="396"/>
    </location>
</feature>
<feature type="chain" id="PRO_5018292633" evidence="7">
    <location>
        <begin position="20"/>
        <end position="418"/>
    </location>
</feature>
<dbReference type="InterPro" id="IPR015500">
    <property type="entry name" value="Peptidase_S8_subtilisin-rel"/>
</dbReference>
<evidence type="ECO:0000313" key="10">
    <source>
        <dbReference type="Proteomes" id="UP000272025"/>
    </source>
</evidence>
<dbReference type="Pfam" id="PF00082">
    <property type="entry name" value="Peptidase_S8"/>
    <property type="match status" value="1"/>
</dbReference>